<feature type="compositionally biased region" description="Polar residues" evidence="2">
    <location>
        <begin position="228"/>
        <end position="254"/>
    </location>
</feature>
<dbReference type="Proteomes" id="UP000501076">
    <property type="component" value="Plasmid pFDU301A"/>
</dbReference>
<feature type="compositionally biased region" description="Basic and acidic residues" evidence="2">
    <location>
        <begin position="317"/>
        <end position="335"/>
    </location>
</feature>
<protein>
    <submittedName>
        <fullName evidence="3">Uncharacterized protein</fullName>
    </submittedName>
</protein>
<sequence>MSENRNVFKILLEGANKKRAQSATSDKLNSILNNVETRDYENRSTGHSSDDSFSDFSDFSVGEERDKVDYLSDVDKLSLKELDKKSTKEQLKILKIEYNRLYDKLSFMNESVSNNERLISDLQMERRADEEEVRQMKNLVRKIVHLFPGQGDLKAIVDRGLWKVDDVFEDIEELVVNLLTRLKETDEIIEQEIGKVRDENSALKEKLLQYKAYFKKITELEEMIIQQQNSAAQAHNPQSTPLNTPTPSEITTTVDESDEVFNEHDDETESNSLSSTEDFSEIEQVKANEEAQENTAEHSPHFSDFFNEFTASFNKMKEDEKKEVTKQTEDAEETPKPVAQPIKKENDLKPNFIEKQPSTTPPVQTPENKQIPQETKSGTKHPLSPDYVETEKEEVDDLFDDSIDAYLQNLSVQQEYLMTVIGKTGISRNSDLKEYLREDSLGQQYYFVGKKYNSNALNRDIAELRDKSILSDEQVSYGGKGGGTFNVYELSKTGKSCFKKVTNDNPVVPEKKRIVGHHASLEHGYLIKDSAKIFREMGYKVYTDLEDVSIKIDPKHRKVFDFIVEDDEGKLMHIEVERGTHTQDGFSDAMDKIYEITKDFYFICPNEQVKNKNTKKKFFTWVTKTLGGIQNADVTLNMTTIEQLRKKPKNLWEVTDLRNVK</sequence>
<feature type="region of interest" description="Disordered" evidence="2">
    <location>
        <begin position="228"/>
        <end position="304"/>
    </location>
</feature>
<feature type="region of interest" description="Disordered" evidence="2">
    <location>
        <begin position="317"/>
        <end position="385"/>
    </location>
</feature>
<name>A0A6M6E683_PRIMG</name>
<evidence type="ECO:0000256" key="2">
    <source>
        <dbReference type="SAM" id="MobiDB-lite"/>
    </source>
</evidence>
<feature type="coiled-coil region" evidence="1">
    <location>
        <begin position="84"/>
        <end position="139"/>
    </location>
</feature>
<keyword evidence="3" id="KW-0614">Plasmid</keyword>
<gene>
    <name evidence="3" type="ORF">FDZ14_31560</name>
</gene>
<proteinExistence type="predicted"/>
<dbReference type="AlphaFoldDB" id="A0A6M6E683"/>
<feature type="compositionally biased region" description="Acidic residues" evidence="2">
    <location>
        <begin position="255"/>
        <end position="269"/>
    </location>
</feature>
<feature type="compositionally biased region" description="Basic and acidic residues" evidence="2">
    <location>
        <begin position="283"/>
        <end position="301"/>
    </location>
</feature>
<accession>A0A6M6E683</accession>
<dbReference type="EMBL" id="CP045273">
    <property type="protein sequence ID" value="QJX80629.1"/>
    <property type="molecule type" value="Genomic_DNA"/>
</dbReference>
<reference evidence="3 4" key="1">
    <citation type="submission" date="2019-10" db="EMBL/GenBank/DDBJ databases">
        <title>Complete genome sequences for adaption low water activity.</title>
        <authorList>
            <person name="Zhao L."/>
            <person name="Zhong J."/>
        </authorList>
    </citation>
    <scope>NUCLEOTIDE SEQUENCE [LARGE SCALE GENOMIC DNA]</scope>
    <source>
        <strain evidence="3 4">FDU301</strain>
        <plasmid evidence="4">pfdu301a</plasmid>
    </source>
</reference>
<dbReference type="RefSeq" id="WP_171778624.1">
    <property type="nucleotide sequence ID" value="NZ_CP045273.1"/>
</dbReference>
<geneLocation type="plasmid" evidence="4">
    <name>pfdu301a</name>
</geneLocation>
<organism evidence="3 4">
    <name type="scientific">Priestia megaterium</name>
    <name type="common">Bacillus megaterium</name>
    <dbReference type="NCBI Taxonomy" id="1404"/>
    <lineage>
        <taxon>Bacteria</taxon>
        <taxon>Bacillati</taxon>
        <taxon>Bacillota</taxon>
        <taxon>Bacilli</taxon>
        <taxon>Bacillales</taxon>
        <taxon>Bacillaceae</taxon>
        <taxon>Priestia</taxon>
    </lineage>
</organism>
<evidence type="ECO:0000313" key="3">
    <source>
        <dbReference type="EMBL" id="QJX80629.1"/>
    </source>
</evidence>
<feature type="compositionally biased region" description="Polar residues" evidence="2">
    <location>
        <begin position="365"/>
        <end position="376"/>
    </location>
</feature>
<keyword evidence="1" id="KW-0175">Coiled coil</keyword>
<evidence type="ECO:0000313" key="4">
    <source>
        <dbReference type="Proteomes" id="UP000501076"/>
    </source>
</evidence>
<evidence type="ECO:0000256" key="1">
    <source>
        <dbReference type="SAM" id="Coils"/>
    </source>
</evidence>